<comment type="caution">
    <text evidence="1">The sequence shown here is derived from an EMBL/GenBank/DDBJ whole genome shotgun (WGS) entry which is preliminary data.</text>
</comment>
<evidence type="ECO:0000313" key="1">
    <source>
        <dbReference type="EMBL" id="KAH7844192.1"/>
    </source>
</evidence>
<organism evidence="1 2">
    <name type="scientific">Vaccinium darrowii</name>
    <dbReference type="NCBI Taxonomy" id="229202"/>
    <lineage>
        <taxon>Eukaryota</taxon>
        <taxon>Viridiplantae</taxon>
        <taxon>Streptophyta</taxon>
        <taxon>Embryophyta</taxon>
        <taxon>Tracheophyta</taxon>
        <taxon>Spermatophyta</taxon>
        <taxon>Magnoliopsida</taxon>
        <taxon>eudicotyledons</taxon>
        <taxon>Gunneridae</taxon>
        <taxon>Pentapetalae</taxon>
        <taxon>asterids</taxon>
        <taxon>Ericales</taxon>
        <taxon>Ericaceae</taxon>
        <taxon>Vaccinioideae</taxon>
        <taxon>Vaccinieae</taxon>
        <taxon>Vaccinium</taxon>
    </lineage>
</organism>
<dbReference type="EMBL" id="CM037151">
    <property type="protein sequence ID" value="KAH7844192.1"/>
    <property type="molecule type" value="Genomic_DNA"/>
</dbReference>
<dbReference type="Proteomes" id="UP000828048">
    <property type="component" value="Chromosome 1"/>
</dbReference>
<sequence length="1327" mass="144601">MAVITVPTNLWDSVLEQTKIAQEKGSDPLTWAIQLSSYLNSSGVSSPSPELANLLVSHICWANNVPIAWKFLEKALAFKIVPPLLVLALLSNRVIPNRSFRPTAYRLYMELLKRHALTLKSHIDGPHFHKIMSSIDDVLHLSHIFGLQESGPGVLVVEFIFAVVCQLLDASLEDEGLLELTQERKSEWVTKPQDMEVDSDHFYDEKRIEHQERLRSLNTVIAIELIGQFLQNKVTSRILYLARQNMPSHCGGFVQRIQLLVENSSAVRSSKVTNAEALLQLASDTRKILSRKCKTISPLDFHEVMASGSLVSSAGLCHGSSRSALWVPLDLVLEDAMDGSQVNATCAVEVITGLMKALQAFNGTTWHECFLSLWMAALRLVQRERDPIEGPVPRLDTRLCMLLTITTLVAADLIEEEESARTDETENLDTIHDREYHVPGNRRRDFVSSLQSLGDYKGLLSPPQYVASAANQAAAKAMVFISGINVGSSYFDCISMKDMPINCSGNMHHLIVEACIARNLVDTSAYFWPGYVNGHIKQIPHTLPVQVPSWSSFMKGAPLTPIMIKALVSAPASSLAELEKVFEIAVKGSDDEKIAAATILCGASLIRGWNIQEHTVYFITRLLSPPVPDDYSGSDHHLISYAPMLNILLVGIAPVDCVQIFSLHGLVPQLAGSLMPICEVFGSCVPNISWTLPTGEEISVHAVFSNAFALLLKLWRFNHPPLEYGVGDVPPVGSQLTPEYLLLLRNSHLMSSGNIHSNRCKGRLSCVASSSSPKHLFVDSFPKLKVWYRQHQACIASPLSGLVHGTPVHQIVDALLNMMFRKISRASQSLTSQASGSSSSSGPGSEDTCARPKLPAWDVLEAVPFVVDAALTACAHGRLSPRELCTGLKDLADFLPASLATIVSYFSAEVTRGIWKPVFMNGTDWPSPAANLSNVEEQIKRILAATGVDVPSLVAGASSPATLPLPLAAFVSLTITYKLDKASQRFLNLAGPALESLAAGCPWPCMPIVASLWTQKVKRWSDFLVFSASRTVFLHNNDAVVQLLKSCFTSTLGLNVNPISNNGGVGPLLGHGFGSHFCGGISPVAPGILYLRVYRALRDIMFLREEIISLLMQCVRDIAFSVLSKEGLEKLKKAKNGTRYGQISLATAITKVKLAASIGASLLWLSGGSALVQSLIQETLPSWFISVHRCEQEAASGGLVAMLAGYALAYFAVLSFAFAWGVDSSSSALKRRPKILVSHLEFLATALDRKSSLGCDWATWRAYVSGFLSLMVTCTPTWLVEVDVVVLQRLSKGLSQWDEDELAFALLAVGGVGTMGVAAELIIESET</sequence>
<name>A0ACB7XTT8_9ERIC</name>
<accession>A0ACB7XTT8</accession>
<evidence type="ECO:0000313" key="2">
    <source>
        <dbReference type="Proteomes" id="UP000828048"/>
    </source>
</evidence>
<reference evidence="1 2" key="1">
    <citation type="journal article" date="2021" name="Hortic Res">
        <title>High-quality reference genome and annotation aids understanding of berry development for evergreen blueberry (Vaccinium darrowii).</title>
        <authorList>
            <person name="Yu J."/>
            <person name="Hulse-Kemp A.M."/>
            <person name="Babiker E."/>
            <person name="Staton M."/>
        </authorList>
    </citation>
    <scope>NUCLEOTIDE SEQUENCE [LARGE SCALE GENOMIC DNA]</scope>
    <source>
        <strain evidence="2">cv. NJ 8807/NJ 8810</strain>
        <tissue evidence="1">Young leaf</tissue>
    </source>
</reference>
<proteinExistence type="predicted"/>
<gene>
    <name evidence="1" type="ORF">Vadar_025296</name>
</gene>
<keyword evidence="2" id="KW-1185">Reference proteome</keyword>
<protein>
    <submittedName>
        <fullName evidence="1">Uncharacterized protein</fullName>
    </submittedName>
</protein>